<evidence type="ECO:0000256" key="2">
    <source>
        <dbReference type="SAM" id="Phobius"/>
    </source>
</evidence>
<comment type="caution">
    <text evidence="3">The sequence shown here is derived from an EMBL/GenBank/DDBJ whole genome shotgun (WGS) entry which is preliminary data.</text>
</comment>
<sequence length="332" mass="36460">MASSASRSSTNNSYSPPFPHPEAQLGGTPTPLPDVPLSIIFLALYTLALLLSLLLLSLDHTLTPSTKPHYRHLQLLPSLVITLLLTRLAALSTRLAWAYQPSSLELDIAFTTISQAGTILLLIANLLIARRFLRDYTLFGTHIAVVRVARAAIFCAVVSLVMGVSVHVDAYFTRDEETLQRCRVIGLVAWCIRLVVAVVPLVAVVVGGWVFPLVREDEGDRRRFRARGGLMCAVGALLTLEEGFRTGVAFEGRGVGSRAWFLHKACLYCLVFLVEAMIVYGLLAAKLDPRFRSRPNELAKRDGVEPQRAEGTRSGWLQIHINNQTEVFGGSS</sequence>
<dbReference type="AlphaFoldDB" id="A0AAN6TTH2"/>
<evidence type="ECO:0000313" key="3">
    <source>
        <dbReference type="EMBL" id="KAK4119746.1"/>
    </source>
</evidence>
<feature type="transmembrane region" description="Helical" evidence="2">
    <location>
        <begin position="260"/>
        <end position="285"/>
    </location>
</feature>
<feature type="transmembrane region" description="Helical" evidence="2">
    <location>
        <begin position="76"/>
        <end position="96"/>
    </location>
</feature>
<dbReference type="RefSeq" id="XP_062643519.1">
    <property type="nucleotide sequence ID" value="XM_062790784.1"/>
</dbReference>
<feature type="transmembrane region" description="Helical" evidence="2">
    <location>
        <begin position="35"/>
        <end position="56"/>
    </location>
</feature>
<keyword evidence="2" id="KW-0812">Transmembrane</keyword>
<feature type="compositionally biased region" description="Low complexity" evidence="1">
    <location>
        <begin position="1"/>
        <end position="15"/>
    </location>
</feature>
<dbReference type="Proteomes" id="UP001302602">
    <property type="component" value="Unassembled WGS sequence"/>
</dbReference>
<feature type="transmembrane region" description="Helical" evidence="2">
    <location>
        <begin position="224"/>
        <end position="240"/>
    </location>
</feature>
<evidence type="ECO:0000256" key="1">
    <source>
        <dbReference type="SAM" id="MobiDB-lite"/>
    </source>
</evidence>
<feature type="transmembrane region" description="Helical" evidence="2">
    <location>
        <begin position="108"/>
        <end position="128"/>
    </location>
</feature>
<feature type="transmembrane region" description="Helical" evidence="2">
    <location>
        <begin position="148"/>
        <end position="167"/>
    </location>
</feature>
<name>A0AAN6TTH2_9PEZI</name>
<evidence type="ECO:0000313" key="4">
    <source>
        <dbReference type="Proteomes" id="UP001302602"/>
    </source>
</evidence>
<proteinExistence type="predicted"/>
<dbReference type="EMBL" id="MU853245">
    <property type="protein sequence ID" value="KAK4119746.1"/>
    <property type="molecule type" value="Genomic_DNA"/>
</dbReference>
<organism evidence="3 4">
    <name type="scientific">Parathielavia appendiculata</name>
    <dbReference type="NCBI Taxonomy" id="2587402"/>
    <lineage>
        <taxon>Eukaryota</taxon>
        <taxon>Fungi</taxon>
        <taxon>Dikarya</taxon>
        <taxon>Ascomycota</taxon>
        <taxon>Pezizomycotina</taxon>
        <taxon>Sordariomycetes</taxon>
        <taxon>Sordariomycetidae</taxon>
        <taxon>Sordariales</taxon>
        <taxon>Chaetomiaceae</taxon>
        <taxon>Parathielavia</taxon>
    </lineage>
</organism>
<feature type="region of interest" description="Disordered" evidence="1">
    <location>
        <begin position="1"/>
        <end position="27"/>
    </location>
</feature>
<keyword evidence="2" id="KW-1133">Transmembrane helix</keyword>
<keyword evidence="4" id="KW-1185">Reference proteome</keyword>
<dbReference type="GeneID" id="87827553"/>
<dbReference type="PANTHER" id="PTHR35184:SF1">
    <property type="entry name" value="INTEGRAL MEMBRANE PROTEIN"/>
    <property type="match status" value="1"/>
</dbReference>
<gene>
    <name evidence="3" type="ORF">N657DRAFT_626317</name>
</gene>
<reference evidence="3" key="1">
    <citation type="journal article" date="2023" name="Mol. Phylogenet. Evol.">
        <title>Genome-scale phylogeny and comparative genomics of the fungal order Sordariales.</title>
        <authorList>
            <person name="Hensen N."/>
            <person name="Bonometti L."/>
            <person name="Westerberg I."/>
            <person name="Brannstrom I.O."/>
            <person name="Guillou S."/>
            <person name="Cros-Aarteil S."/>
            <person name="Calhoun S."/>
            <person name="Haridas S."/>
            <person name="Kuo A."/>
            <person name="Mondo S."/>
            <person name="Pangilinan J."/>
            <person name="Riley R."/>
            <person name="LaButti K."/>
            <person name="Andreopoulos B."/>
            <person name="Lipzen A."/>
            <person name="Chen C."/>
            <person name="Yan M."/>
            <person name="Daum C."/>
            <person name="Ng V."/>
            <person name="Clum A."/>
            <person name="Steindorff A."/>
            <person name="Ohm R.A."/>
            <person name="Martin F."/>
            <person name="Silar P."/>
            <person name="Natvig D.O."/>
            <person name="Lalanne C."/>
            <person name="Gautier V."/>
            <person name="Ament-Velasquez S.L."/>
            <person name="Kruys A."/>
            <person name="Hutchinson M.I."/>
            <person name="Powell A.J."/>
            <person name="Barry K."/>
            <person name="Miller A.N."/>
            <person name="Grigoriev I.V."/>
            <person name="Debuchy R."/>
            <person name="Gladieux P."/>
            <person name="Hiltunen Thoren M."/>
            <person name="Johannesson H."/>
        </authorList>
    </citation>
    <scope>NUCLEOTIDE SEQUENCE</scope>
    <source>
        <strain evidence="3">CBS 731.68</strain>
    </source>
</reference>
<reference evidence="3" key="2">
    <citation type="submission" date="2023-05" db="EMBL/GenBank/DDBJ databases">
        <authorList>
            <consortium name="Lawrence Berkeley National Laboratory"/>
            <person name="Steindorff A."/>
            <person name="Hensen N."/>
            <person name="Bonometti L."/>
            <person name="Westerberg I."/>
            <person name="Brannstrom I.O."/>
            <person name="Guillou S."/>
            <person name="Cros-Aarteil S."/>
            <person name="Calhoun S."/>
            <person name="Haridas S."/>
            <person name="Kuo A."/>
            <person name="Mondo S."/>
            <person name="Pangilinan J."/>
            <person name="Riley R."/>
            <person name="Labutti K."/>
            <person name="Andreopoulos B."/>
            <person name="Lipzen A."/>
            <person name="Chen C."/>
            <person name="Yanf M."/>
            <person name="Daum C."/>
            <person name="Ng V."/>
            <person name="Clum A."/>
            <person name="Ohm R."/>
            <person name="Martin F."/>
            <person name="Silar P."/>
            <person name="Natvig D."/>
            <person name="Lalanne C."/>
            <person name="Gautier V."/>
            <person name="Ament-Velasquez S.L."/>
            <person name="Kruys A."/>
            <person name="Hutchinson M.I."/>
            <person name="Powell A.J."/>
            <person name="Barry K."/>
            <person name="Miller A.N."/>
            <person name="Grigoriev I.V."/>
            <person name="Debuchy R."/>
            <person name="Gladieux P."/>
            <person name="Thoren M.H."/>
            <person name="Johannesson H."/>
        </authorList>
    </citation>
    <scope>NUCLEOTIDE SEQUENCE</scope>
    <source>
        <strain evidence="3">CBS 731.68</strain>
    </source>
</reference>
<accession>A0AAN6TTH2</accession>
<keyword evidence="2" id="KW-0472">Membrane</keyword>
<dbReference type="PANTHER" id="PTHR35184">
    <property type="entry name" value="YALI0C10208P"/>
    <property type="match status" value="1"/>
</dbReference>
<feature type="transmembrane region" description="Helical" evidence="2">
    <location>
        <begin position="187"/>
        <end position="212"/>
    </location>
</feature>
<protein>
    <submittedName>
        <fullName evidence="3">Uncharacterized protein</fullName>
    </submittedName>
</protein>